<organism evidence="6">
    <name type="scientific">Streptomyces sp. NBC_00119</name>
    <dbReference type="NCBI Taxonomy" id="2975659"/>
    <lineage>
        <taxon>Bacteria</taxon>
        <taxon>Bacillati</taxon>
        <taxon>Actinomycetota</taxon>
        <taxon>Actinomycetes</taxon>
        <taxon>Kitasatosporales</taxon>
        <taxon>Streptomycetaceae</taxon>
        <taxon>Streptomyces</taxon>
    </lineage>
</organism>
<dbReference type="EMBL" id="CP108195">
    <property type="protein sequence ID" value="WTS10912.1"/>
    <property type="molecule type" value="Genomic_DNA"/>
</dbReference>
<dbReference type="AlphaFoldDB" id="A0AAU1U2E7"/>
<evidence type="ECO:0000259" key="5">
    <source>
        <dbReference type="Pfam" id="PF02782"/>
    </source>
</evidence>
<dbReference type="SUPFAM" id="SSF53067">
    <property type="entry name" value="Actin-like ATPase domain"/>
    <property type="match status" value="1"/>
</dbReference>
<keyword evidence="3" id="KW-0808">Transferase</keyword>
<evidence type="ECO:0000256" key="4">
    <source>
        <dbReference type="ARBA" id="ARBA00022777"/>
    </source>
</evidence>
<dbReference type="PANTHER" id="PTHR43095">
    <property type="entry name" value="SUGAR KINASE"/>
    <property type="match status" value="1"/>
</dbReference>
<feature type="domain" description="Carbohydrate kinase FGGY C-terminal" evidence="5">
    <location>
        <begin position="86"/>
        <end position="183"/>
    </location>
</feature>
<evidence type="ECO:0000313" key="6">
    <source>
        <dbReference type="EMBL" id="WTS10912.1"/>
    </source>
</evidence>
<dbReference type="Pfam" id="PF02782">
    <property type="entry name" value="FGGY_C"/>
    <property type="match status" value="1"/>
</dbReference>
<evidence type="ECO:0000256" key="3">
    <source>
        <dbReference type="ARBA" id="ARBA00022679"/>
    </source>
</evidence>
<accession>A0AAU1U2E7</accession>
<keyword evidence="2" id="KW-0119">Carbohydrate metabolism</keyword>
<evidence type="ECO:0000256" key="1">
    <source>
        <dbReference type="ARBA" id="ARBA00009156"/>
    </source>
</evidence>
<dbReference type="GO" id="GO:0042732">
    <property type="term" value="P:D-xylose metabolic process"/>
    <property type="evidence" value="ECO:0007669"/>
    <property type="project" value="UniProtKB-KW"/>
</dbReference>
<dbReference type="InterPro" id="IPR018485">
    <property type="entry name" value="FGGY_C"/>
</dbReference>
<dbReference type="InterPro" id="IPR043129">
    <property type="entry name" value="ATPase_NBD"/>
</dbReference>
<dbReference type="PANTHER" id="PTHR43095:SF5">
    <property type="entry name" value="XYLULOSE KINASE"/>
    <property type="match status" value="1"/>
</dbReference>
<keyword evidence="2" id="KW-0859">Xylose metabolism</keyword>
<dbReference type="GO" id="GO:0016301">
    <property type="term" value="F:kinase activity"/>
    <property type="evidence" value="ECO:0007669"/>
    <property type="project" value="UniProtKB-KW"/>
</dbReference>
<protein>
    <submittedName>
        <fullName evidence="6">FGGY-family carbohydrate kinase</fullName>
    </submittedName>
</protein>
<reference evidence="6" key="1">
    <citation type="submission" date="2022-10" db="EMBL/GenBank/DDBJ databases">
        <title>The complete genomes of actinobacterial strains from the NBC collection.</title>
        <authorList>
            <person name="Joergensen T.S."/>
            <person name="Alvarez Arevalo M."/>
            <person name="Sterndorff E.B."/>
            <person name="Faurdal D."/>
            <person name="Vuksanovic O."/>
            <person name="Mourched A.-S."/>
            <person name="Charusanti P."/>
            <person name="Shaw S."/>
            <person name="Blin K."/>
            <person name="Weber T."/>
        </authorList>
    </citation>
    <scope>NUCLEOTIDE SEQUENCE</scope>
    <source>
        <strain evidence="6">NBC_00119</strain>
    </source>
</reference>
<sequence>MTVGDRNMPDASDFWTNYACSRTPTSTRASACAAACGRSAGCATCSARRGVAGARAAGLSVEDHLNAEAAKVPPGCDGLMTVLDWLAPTDAPYRKGTIPGFDGRQGRFHMYRSILEALALTIHATGTHMATELGTAYRHTVISGGSGSDLVMQIHADVFGVPAHRAEVNNAAGLGSAICAAVGLGAYRTFDEAIDAMVRPGAEFTPDQAHHDLYRRLGDVYRDIREHTDGIYRRSYDIFG</sequence>
<proteinExistence type="inferred from homology"/>
<name>A0AAU1U2E7_9ACTN</name>
<evidence type="ECO:0000256" key="2">
    <source>
        <dbReference type="ARBA" id="ARBA00022629"/>
    </source>
</evidence>
<dbReference type="Gene3D" id="3.30.420.40">
    <property type="match status" value="1"/>
</dbReference>
<keyword evidence="4 6" id="KW-0418">Kinase</keyword>
<gene>
    <name evidence="6" type="ORF">OHU69_07420</name>
</gene>
<comment type="similarity">
    <text evidence="1">Belongs to the FGGY kinase family.</text>
</comment>
<dbReference type="InterPro" id="IPR050406">
    <property type="entry name" value="FGGY_Carb_Kinase"/>
</dbReference>